<accession>A0ABW5X1Y1</accession>
<dbReference type="InterPro" id="IPR004843">
    <property type="entry name" value="Calcineurin-like_PHP"/>
</dbReference>
<evidence type="ECO:0000313" key="5">
    <source>
        <dbReference type="Proteomes" id="UP001597438"/>
    </source>
</evidence>
<dbReference type="PANTHER" id="PTHR34512:SF30">
    <property type="entry name" value="OUTER MEMBRANE PROTEIN ASSEMBLY FACTOR BAMB"/>
    <property type="match status" value="1"/>
</dbReference>
<dbReference type="SUPFAM" id="SSF50998">
    <property type="entry name" value="Quinoprotein alcohol dehydrogenase-like"/>
    <property type="match status" value="2"/>
</dbReference>
<feature type="chain" id="PRO_5045733679" evidence="1">
    <location>
        <begin position="22"/>
        <end position="624"/>
    </location>
</feature>
<sequence>MNFLFSIALLLFFCLPQFLNGQVRKSTQHKTLNFAVITDTHVGKGDNNQSLQEIVKHINSNPGIDFVLHAGDISDFGYGYQLTESKVLLDKLIVPYYIVPGNHDTAWSSSGGQVYNQLWKEQKFAKEIQGVRIIGLSTGPYGRMSRGFVPQDQMRWLDSLVQVTPPEKRVVFLTHIPLHHELSNSKELINKIQKLNTIAVFSGHGHINKLFNYNGIPGIMTRTAQQRNNTLAYNIVKLSPDSLLVKEVEIGKAEKKDWVSLKLPVIDLPIEVEKPQVRTPIGDSFKHVKAIWSYQDTGNIVSTASVWNDNVLFGNLLGEFKSVNPKKGVINWIFKTSGPIYSSSAVNGSAVVFGSADSTVYKLNAENGKVLWRFKAKAPVLASPVIQDNKVYIGSSDSTFRALDFKTGKEVWAFPDIKGFPASKPTIEDDKIVFGSWGKTLYVLNMETGKLVWKWSNDNYTHYYSPAMCIPVIQNGKIYIVAPDEKLREFDLITGEQTFVSNRYRVRESLGGNQKRNLLVAKTMQDSIVAWNTKAEKTELVMNISGDFGNDFSASMPVFDNKFVYFGTTFGRVYAINIKKKKIEWIYQLGNDMINTLHVLSEGKILATGVDGKIAIIKRLKSTR</sequence>
<evidence type="ECO:0000256" key="1">
    <source>
        <dbReference type="SAM" id="SignalP"/>
    </source>
</evidence>
<reference evidence="5" key="1">
    <citation type="journal article" date="2019" name="Int. J. Syst. Evol. Microbiol.">
        <title>The Global Catalogue of Microorganisms (GCM) 10K type strain sequencing project: providing services to taxonomists for standard genome sequencing and annotation.</title>
        <authorList>
            <consortium name="The Broad Institute Genomics Platform"/>
            <consortium name="The Broad Institute Genome Sequencing Center for Infectious Disease"/>
            <person name="Wu L."/>
            <person name="Ma J."/>
        </authorList>
    </citation>
    <scope>NUCLEOTIDE SEQUENCE [LARGE SCALE GENOMIC DNA]</scope>
    <source>
        <strain evidence="5">KCTC 52925</strain>
    </source>
</reference>
<evidence type="ECO:0000313" key="4">
    <source>
        <dbReference type="EMBL" id="MFD2832384.1"/>
    </source>
</evidence>
<keyword evidence="5" id="KW-1185">Reference proteome</keyword>
<protein>
    <submittedName>
        <fullName evidence="4">PQQ-binding-like beta-propeller repeat protein</fullName>
    </submittedName>
</protein>
<dbReference type="InterPro" id="IPR018391">
    <property type="entry name" value="PQQ_b-propeller_rpt"/>
</dbReference>
<name>A0ABW5X1Y1_9FLAO</name>
<organism evidence="4 5">
    <name type="scientific">Christiangramia antarctica</name>
    <dbReference type="NCBI Taxonomy" id="2058158"/>
    <lineage>
        <taxon>Bacteria</taxon>
        <taxon>Pseudomonadati</taxon>
        <taxon>Bacteroidota</taxon>
        <taxon>Flavobacteriia</taxon>
        <taxon>Flavobacteriales</taxon>
        <taxon>Flavobacteriaceae</taxon>
        <taxon>Christiangramia</taxon>
    </lineage>
</organism>
<dbReference type="InterPro" id="IPR011047">
    <property type="entry name" value="Quinoprotein_ADH-like_sf"/>
</dbReference>
<dbReference type="InterPro" id="IPR002372">
    <property type="entry name" value="PQQ_rpt_dom"/>
</dbReference>
<feature type="domain" description="Pyrrolo-quinoline quinone repeat" evidence="3">
    <location>
        <begin position="321"/>
        <end position="453"/>
    </location>
</feature>
<dbReference type="Proteomes" id="UP001597438">
    <property type="component" value="Unassembled WGS sequence"/>
</dbReference>
<feature type="signal peptide" evidence="1">
    <location>
        <begin position="1"/>
        <end position="21"/>
    </location>
</feature>
<dbReference type="InterPro" id="IPR029052">
    <property type="entry name" value="Metallo-depent_PP-like"/>
</dbReference>
<gene>
    <name evidence="4" type="ORF">ACFSYS_03735</name>
</gene>
<dbReference type="Gene3D" id="2.130.10.10">
    <property type="entry name" value="YVTN repeat-like/Quinoprotein amine dehydrogenase"/>
    <property type="match status" value="1"/>
</dbReference>
<feature type="domain" description="Calcineurin-like phosphoesterase" evidence="2">
    <location>
        <begin position="33"/>
        <end position="207"/>
    </location>
</feature>
<dbReference type="EMBL" id="JBHUOJ010000007">
    <property type="protein sequence ID" value="MFD2832384.1"/>
    <property type="molecule type" value="Genomic_DNA"/>
</dbReference>
<dbReference type="SMART" id="SM00564">
    <property type="entry name" value="PQQ"/>
    <property type="match status" value="5"/>
</dbReference>
<proteinExistence type="predicted"/>
<evidence type="ECO:0000259" key="2">
    <source>
        <dbReference type="Pfam" id="PF00149"/>
    </source>
</evidence>
<dbReference type="PANTHER" id="PTHR34512">
    <property type="entry name" value="CELL SURFACE PROTEIN"/>
    <property type="match status" value="1"/>
</dbReference>
<dbReference type="InterPro" id="IPR015943">
    <property type="entry name" value="WD40/YVTN_repeat-like_dom_sf"/>
</dbReference>
<dbReference type="Pfam" id="PF13360">
    <property type="entry name" value="PQQ_2"/>
    <property type="match status" value="1"/>
</dbReference>
<keyword evidence="1" id="KW-0732">Signal</keyword>
<dbReference type="Pfam" id="PF00149">
    <property type="entry name" value="Metallophos"/>
    <property type="match status" value="1"/>
</dbReference>
<comment type="caution">
    <text evidence="4">The sequence shown here is derived from an EMBL/GenBank/DDBJ whole genome shotgun (WGS) entry which is preliminary data.</text>
</comment>
<evidence type="ECO:0000259" key="3">
    <source>
        <dbReference type="Pfam" id="PF13360"/>
    </source>
</evidence>
<dbReference type="SUPFAM" id="SSF56300">
    <property type="entry name" value="Metallo-dependent phosphatases"/>
    <property type="match status" value="1"/>
</dbReference>
<dbReference type="Gene3D" id="3.60.21.10">
    <property type="match status" value="1"/>
</dbReference>
<dbReference type="RefSeq" id="WP_251740432.1">
    <property type="nucleotide sequence ID" value="NZ_JBHUOJ010000007.1"/>
</dbReference>